<sequence length="171" mass="19312">MENYSHKIVFVGDAGVGKTTFITRHMTGGFEKMYIATQGKELRSILFSTNKGNVGFNIIDTAGQEKFGLPTNHFAGIECAVVMFDLTSLISYKNAKVWVDLVRKAVPDIPIVLCGNKVDIKNRKVKNITMHRDLGLLEYYDISAKSNYNFEKPFLTFVRHFYGEDAKFVQG</sequence>
<dbReference type="InterPro" id="IPR001806">
    <property type="entry name" value="Small_GTPase"/>
</dbReference>
<dbReference type="PANTHER" id="PTHR24071:SF0">
    <property type="entry name" value="GTP-BINDING NUCLEAR PROTEIN RAN"/>
    <property type="match status" value="1"/>
</dbReference>
<protein>
    <submittedName>
        <fullName evidence="7">Ras family GTPase</fullName>
    </submittedName>
</protein>
<dbReference type="GO" id="GO:0003924">
    <property type="term" value="F:GTPase activity"/>
    <property type="evidence" value="ECO:0007669"/>
    <property type="project" value="InterPro"/>
</dbReference>
<proteinExistence type="inferred from homology"/>
<keyword evidence="6" id="KW-0342">GTP-binding</keyword>
<dbReference type="SMART" id="SM00175">
    <property type="entry name" value="RAB"/>
    <property type="match status" value="1"/>
</dbReference>
<comment type="similarity">
    <text evidence="2">Belongs to the small GTPase superfamily. Ran family.</text>
</comment>
<evidence type="ECO:0000256" key="5">
    <source>
        <dbReference type="ARBA" id="ARBA00022927"/>
    </source>
</evidence>
<evidence type="ECO:0000256" key="4">
    <source>
        <dbReference type="ARBA" id="ARBA00022741"/>
    </source>
</evidence>
<dbReference type="PRINTS" id="PR00449">
    <property type="entry name" value="RASTRNSFRMNG"/>
</dbReference>
<dbReference type="GO" id="GO:0020002">
    <property type="term" value="C:host cell plasma membrane"/>
    <property type="evidence" value="ECO:0007669"/>
    <property type="project" value="UniProtKB-SubCell"/>
</dbReference>
<evidence type="ECO:0000256" key="1">
    <source>
        <dbReference type="ARBA" id="ARBA00004112"/>
    </source>
</evidence>
<evidence type="ECO:0000256" key="3">
    <source>
        <dbReference type="ARBA" id="ARBA00022448"/>
    </source>
</evidence>
<dbReference type="GO" id="GO:0015031">
    <property type="term" value="P:protein transport"/>
    <property type="evidence" value="ECO:0007669"/>
    <property type="project" value="UniProtKB-KW"/>
</dbReference>
<dbReference type="SUPFAM" id="SSF52540">
    <property type="entry name" value="P-loop containing nucleoside triphosphate hydrolases"/>
    <property type="match status" value="1"/>
</dbReference>
<dbReference type="SMART" id="SM00176">
    <property type="entry name" value="RAN"/>
    <property type="match status" value="1"/>
</dbReference>
<dbReference type="EMBL" id="MK500607">
    <property type="protein sequence ID" value="QBK93913.1"/>
    <property type="molecule type" value="Genomic_DNA"/>
</dbReference>
<keyword evidence="4" id="KW-0547">Nucleotide-binding</keyword>
<keyword evidence="3" id="KW-0813">Transport</keyword>
<name>A0A481ZD80_9VIRU</name>
<reference evidence="7" key="1">
    <citation type="journal article" date="2019" name="MBio">
        <title>Virus Genomes from Deep Sea Sediments Expand the Ocean Megavirome and Support Independent Origins of Viral Gigantism.</title>
        <authorList>
            <person name="Backstrom D."/>
            <person name="Yutin N."/>
            <person name="Jorgensen S.L."/>
            <person name="Dharamshi J."/>
            <person name="Homa F."/>
            <person name="Zaremba-Niedwiedzka K."/>
            <person name="Spang A."/>
            <person name="Wolf Y.I."/>
            <person name="Koonin E.V."/>
            <person name="Ettema T.J."/>
        </authorList>
    </citation>
    <scope>NUCLEOTIDE SEQUENCE</scope>
</reference>
<dbReference type="NCBIfam" id="TIGR00231">
    <property type="entry name" value="small_GTP"/>
    <property type="match status" value="1"/>
</dbReference>
<dbReference type="InterPro" id="IPR027417">
    <property type="entry name" value="P-loop_NTPase"/>
</dbReference>
<dbReference type="SMART" id="SM00173">
    <property type="entry name" value="RAS"/>
    <property type="match status" value="1"/>
</dbReference>
<gene>
    <name evidence="7" type="ORF">LCPAC406_02270</name>
</gene>
<dbReference type="Pfam" id="PF00071">
    <property type="entry name" value="Ras"/>
    <property type="match status" value="1"/>
</dbReference>
<organism evidence="7">
    <name type="scientific">Pithovirus LCPAC406</name>
    <dbReference type="NCBI Taxonomy" id="2506599"/>
    <lineage>
        <taxon>Viruses</taxon>
        <taxon>Pithoviruses</taxon>
    </lineage>
</organism>
<dbReference type="Gene3D" id="3.40.50.300">
    <property type="entry name" value="P-loop containing nucleotide triphosphate hydrolases"/>
    <property type="match status" value="1"/>
</dbReference>
<evidence type="ECO:0000313" key="7">
    <source>
        <dbReference type="EMBL" id="QBK93913.1"/>
    </source>
</evidence>
<dbReference type="FunFam" id="3.40.50.300:FF:001447">
    <property type="entry name" value="Ras-related protein Rab-1B"/>
    <property type="match status" value="1"/>
</dbReference>
<evidence type="ECO:0000256" key="2">
    <source>
        <dbReference type="ARBA" id="ARBA00008028"/>
    </source>
</evidence>
<comment type="subcellular location">
    <subcellularLocation>
        <location evidence="1">Host cell membrane</location>
        <topology evidence="1">Lipid-anchor</topology>
        <orientation evidence="1">Cytoplasmic side</orientation>
    </subcellularLocation>
</comment>
<dbReference type="PROSITE" id="PS51418">
    <property type="entry name" value="RAN"/>
    <property type="match status" value="1"/>
</dbReference>
<dbReference type="InterPro" id="IPR005225">
    <property type="entry name" value="Small_GTP-bd"/>
</dbReference>
<dbReference type="SMART" id="SM00174">
    <property type="entry name" value="RHO"/>
    <property type="match status" value="1"/>
</dbReference>
<dbReference type="PROSITE" id="PS51419">
    <property type="entry name" value="RAB"/>
    <property type="match status" value="1"/>
</dbReference>
<keyword evidence="5" id="KW-0653">Protein transport</keyword>
<dbReference type="PANTHER" id="PTHR24071">
    <property type="entry name" value="RAN GTPASE"/>
    <property type="match status" value="1"/>
</dbReference>
<accession>A0A481ZD80</accession>
<dbReference type="GO" id="GO:0005525">
    <property type="term" value="F:GTP binding"/>
    <property type="evidence" value="ECO:0007669"/>
    <property type="project" value="UniProtKB-KW"/>
</dbReference>
<dbReference type="InterPro" id="IPR002041">
    <property type="entry name" value="Ran_GTPase"/>
</dbReference>
<evidence type="ECO:0000256" key="6">
    <source>
        <dbReference type="ARBA" id="ARBA00023134"/>
    </source>
</evidence>